<dbReference type="InterPro" id="IPR000448">
    <property type="entry name" value="Rhabdo_ncapsid"/>
</dbReference>
<dbReference type="GO" id="GO:0030430">
    <property type="term" value="C:host cell cytoplasm"/>
    <property type="evidence" value="ECO:0007669"/>
    <property type="project" value="UniProtKB-SubCell"/>
</dbReference>
<keyword evidence="10" id="KW-0687">Ribonucleoprotein</keyword>
<dbReference type="GO" id="GO:1990904">
    <property type="term" value="C:ribonucleoprotein complex"/>
    <property type="evidence" value="ECO:0007669"/>
    <property type="project" value="UniProtKB-KW"/>
</dbReference>
<evidence type="ECO:0000256" key="11">
    <source>
        <dbReference type="ARBA" id="ARBA00033344"/>
    </source>
</evidence>
<dbReference type="InterPro" id="IPR023330">
    <property type="entry name" value="Rhabdovirus_ncapsid_N"/>
</dbReference>
<gene>
    <name evidence="13" type="primary">N</name>
</gene>
<sequence>MAAMNSIKVTVRANGQDFTPVCPKMEDEVAYPSDYLDANGLPTFQLYYHDLSKKDLLDLIWGEASEARLPSELVTAYVYKVVSEWKEKLESDWSSFRFQIGKAGEEITPFNLIGMTVNGQKLADYKKAVAPEGIDEVAMVIYLLAPYRIVGIKNEDYQDRVITNIQNQLDSLGAKKLQVKALKNVTTLINSANYLKMVAVIDMFYYHFKNSQERAVVRIATLSSRHKDCAALSTLNHITSFTGRSFVQVLDWVFTDQVAKEIGRMMRAGQEIDRPESYMPYLKDLGLSRKSPYSSSANPGTHCWAQMVCAMMGSKRSQNAIASTEENLSNLTRNAEIMAYALGVGADLVKGLIIGDQKEGDSGVIQDEEGMDEPNNMEAQDWLEYMASKGFKLTPNMELQVRHMCLRITNPRKATLGSYLRERYSSSL</sequence>
<evidence type="ECO:0000256" key="3">
    <source>
        <dbReference type="ARBA" id="ARBA00014389"/>
    </source>
</evidence>
<keyword evidence="8 13" id="KW-0543">Viral nucleoprotein</keyword>
<comment type="subcellular location">
    <subcellularLocation>
        <location evidence="1">Host cytoplasm</location>
    </subcellularLocation>
    <subcellularLocation>
        <location evidence="2">Virion</location>
    </subcellularLocation>
</comment>
<dbReference type="EMBL" id="KJ600756">
    <property type="protein sequence ID" value="AIY29163.1"/>
    <property type="molecule type" value="Viral_cRNA"/>
</dbReference>
<accession>A0A0A1ECY2</accession>
<evidence type="ECO:0000256" key="7">
    <source>
        <dbReference type="ARBA" id="ARBA00022884"/>
    </source>
</evidence>
<evidence type="ECO:0000313" key="14">
    <source>
        <dbReference type="EMBL" id="AIY29163.1"/>
    </source>
</evidence>
<organism evidence="13">
    <name type="scientific">Perhabdovirus anguilla</name>
    <dbReference type="NCBI Taxonomy" id="1300113"/>
    <lineage>
        <taxon>Viruses</taxon>
        <taxon>Riboviria</taxon>
        <taxon>Orthornavirae</taxon>
        <taxon>Negarnaviricota</taxon>
        <taxon>Haploviricotina</taxon>
        <taxon>Monjiviricetes</taxon>
        <taxon>Mononegavirales</taxon>
        <taxon>Rhabdoviridae</taxon>
        <taxon>Alpharhabdovirinae</taxon>
        <taxon>Perhabdovirus</taxon>
    </lineage>
</organism>
<evidence type="ECO:0000256" key="6">
    <source>
        <dbReference type="ARBA" id="ARBA00022844"/>
    </source>
</evidence>
<keyword evidence="6" id="KW-0946">Virion</keyword>
<dbReference type="SUPFAM" id="SSF140809">
    <property type="entry name" value="Rhabdovirus nucleoprotein-like"/>
    <property type="match status" value="1"/>
</dbReference>
<dbReference type="GO" id="GO:0003723">
    <property type="term" value="F:RNA binding"/>
    <property type="evidence" value="ECO:0007669"/>
    <property type="project" value="UniProtKB-KW"/>
</dbReference>
<dbReference type="InterPro" id="IPR023331">
    <property type="entry name" value="Rhabdovirus_ncapsid_C"/>
</dbReference>
<dbReference type="Gene3D" id="1.10.3570.10">
    <property type="entry name" value="Rhabdovirus nucleocapsid protein like domain"/>
    <property type="match status" value="1"/>
</dbReference>
<evidence type="ECO:0000256" key="10">
    <source>
        <dbReference type="ARBA" id="ARBA00023274"/>
    </source>
</evidence>
<dbReference type="EMBL" id="KJ600732">
    <property type="protein sequence ID" value="AIY29139.1"/>
    <property type="molecule type" value="Viral_cRNA"/>
</dbReference>
<dbReference type="GO" id="GO:0019013">
    <property type="term" value="C:viral nucleocapsid"/>
    <property type="evidence" value="ECO:0007669"/>
    <property type="project" value="UniProtKB-KW"/>
</dbReference>
<reference evidence="13" key="1">
    <citation type="journal article" date="2014" name="J. Gen. Virol.">
        <title>Evolutionary dynamics and genetic diversity from three genes of Anguillid rhabdovirus.</title>
        <authorList>
            <person name="Bellec L."/>
            <person name="Cabon J."/>
            <person name="Bergmann S."/>
            <person name="de Boisseson C."/>
            <person name="Engelsma M."/>
            <person name="Haenen O."/>
            <person name="Morin T."/>
            <person name="Olesen N.J."/>
            <person name="Schuetze H."/>
            <person name="Toffan A."/>
            <person name="Way K."/>
            <person name="Bigarre L."/>
        </authorList>
    </citation>
    <scope>NUCLEOTIDE SEQUENCE</scope>
    <source>
        <strain evidence="14">DF03/03</strain>
        <strain evidence="13">DK-3545</strain>
    </source>
</reference>
<evidence type="ECO:0000256" key="5">
    <source>
        <dbReference type="ARBA" id="ARBA00022561"/>
    </source>
</evidence>
<feature type="domain" description="Rhabdovirus nucleocapsid" evidence="12">
    <location>
        <begin position="19"/>
        <end position="397"/>
    </location>
</feature>
<evidence type="ECO:0000259" key="12">
    <source>
        <dbReference type="Pfam" id="PF00945"/>
    </source>
</evidence>
<dbReference type="GO" id="GO:0019029">
    <property type="term" value="C:helical viral capsid"/>
    <property type="evidence" value="ECO:0007669"/>
    <property type="project" value="UniProtKB-KW"/>
</dbReference>
<name>A0A0A1ECY2_9RHAB</name>
<evidence type="ECO:0000256" key="8">
    <source>
        <dbReference type="ARBA" id="ARBA00023086"/>
    </source>
</evidence>
<evidence type="ECO:0000313" key="13">
    <source>
        <dbReference type="EMBL" id="AIY29139.1"/>
    </source>
</evidence>
<evidence type="ECO:0000256" key="1">
    <source>
        <dbReference type="ARBA" id="ARBA00004192"/>
    </source>
</evidence>
<keyword evidence="4" id="KW-1139">Helical capsid protein</keyword>
<proteinExistence type="predicted"/>
<evidence type="ECO:0000256" key="4">
    <source>
        <dbReference type="ARBA" id="ARBA00022497"/>
    </source>
</evidence>
<dbReference type="InterPro" id="IPR035961">
    <property type="entry name" value="Rhabdovirus_nucleoprotein-like"/>
</dbReference>
<dbReference type="Pfam" id="PF00945">
    <property type="entry name" value="Rhabdo_ncap"/>
    <property type="match status" value="1"/>
</dbReference>
<keyword evidence="5" id="KW-0167">Capsid protein</keyword>
<evidence type="ECO:0000256" key="9">
    <source>
        <dbReference type="ARBA" id="ARBA00023200"/>
    </source>
</evidence>
<keyword evidence="9" id="KW-1035">Host cytoplasm</keyword>
<keyword evidence="7" id="KW-0694">RNA-binding</keyword>
<dbReference type="Gene3D" id="1.10.3610.10">
    <property type="entry name" value="Nucleoprotein"/>
    <property type="match status" value="1"/>
</dbReference>
<evidence type="ECO:0000256" key="2">
    <source>
        <dbReference type="ARBA" id="ARBA00004328"/>
    </source>
</evidence>
<protein>
    <recommendedName>
        <fullName evidence="3">Nucleoprotein</fullName>
    </recommendedName>
    <alternativeName>
        <fullName evidence="11">Nucleocapsid protein</fullName>
    </alternativeName>
</protein>